<evidence type="ECO:0000313" key="13">
    <source>
        <dbReference type="EMBL" id="OPH58606.1"/>
    </source>
</evidence>
<dbReference type="OrthoDB" id="9784014at2"/>
<dbReference type="RefSeq" id="WP_079411711.1">
    <property type="nucleotide sequence ID" value="NZ_MBTG01000009.1"/>
</dbReference>
<dbReference type="InterPro" id="IPR051125">
    <property type="entry name" value="ABC-4/HrtB_transporter"/>
</dbReference>
<dbReference type="InterPro" id="IPR003838">
    <property type="entry name" value="ABC3_permease_C"/>
</dbReference>
<keyword evidence="14" id="KW-1185">Reference proteome</keyword>
<feature type="domain" description="MacB-like periplasmic core" evidence="12">
    <location>
        <begin position="18"/>
        <end position="231"/>
    </location>
</feature>
<evidence type="ECO:0000256" key="6">
    <source>
        <dbReference type="ARBA" id="ARBA00022692"/>
    </source>
</evidence>
<comment type="caution">
    <text evidence="13">The sequence shown here is derived from an EMBL/GenBank/DDBJ whole genome shotgun (WGS) entry which is preliminary data.</text>
</comment>
<dbReference type="GO" id="GO:0005886">
    <property type="term" value="C:plasma membrane"/>
    <property type="evidence" value="ECO:0007669"/>
    <property type="project" value="UniProtKB-SubCell"/>
</dbReference>
<dbReference type="Pfam" id="PF12704">
    <property type="entry name" value="MacB_PCD"/>
    <property type="match status" value="1"/>
</dbReference>
<proteinExistence type="inferred from homology"/>
<feature type="transmembrane region" description="Helical" evidence="10">
    <location>
        <begin position="17"/>
        <end position="37"/>
    </location>
</feature>
<gene>
    <name evidence="13" type="ORF">BC351_22625</name>
</gene>
<evidence type="ECO:0000256" key="2">
    <source>
        <dbReference type="ARBA" id="ARBA00008697"/>
    </source>
</evidence>
<dbReference type="PANTHER" id="PTHR43738:SF2">
    <property type="entry name" value="ABC TRANSPORTER PERMEASE"/>
    <property type="match status" value="1"/>
</dbReference>
<dbReference type="InterPro" id="IPR025857">
    <property type="entry name" value="MacB_PCD"/>
</dbReference>
<sequence length="399" mass="43010">MNLLTLLWRNVLHRKTLSLLTIMSVGVTVALVVFLLLCSDGLEKGAEKGYGPFEVTIGAKGSATQLALNTYYHIGAPTGNIPYTLLDEVRKDPSVDRAYAMTTGDNYNGFPIVGMEAEYFLTRYGADKQMAQGKIYEKLGDTIVGSHVASTLGLHVGDKFQGAHGLVKGAVDDDGDEDEHHSFTYTIVGILPPLFTSDDRAVFTTLDYAWAVHESQKTEKKEVTTILVKPKTLLGAQSIKTTYGQMNNVQAIYTSKAVADVVNVVDKGTQALSVVTVICILLAAGSILLSLVAAVNERKKDVGLLRLIGKTKTFIWVSLIGEGILLTFIGLIGGLLAGHAGGYASREAVFEYSGLQIQTWHFMPGEGWLIVGTLLIGIIASIGPALQAYRVDPLQLFKS</sequence>
<dbReference type="EMBL" id="MBTG01000009">
    <property type="protein sequence ID" value="OPH58606.1"/>
    <property type="molecule type" value="Genomic_DNA"/>
</dbReference>
<name>A0A1V4HM17_9BACL</name>
<evidence type="ECO:0000256" key="8">
    <source>
        <dbReference type="ARBA" id="ARBA00023136"/>
    </source>
</evidence>
<feature type="transmembrane region" description="Helical" evidence="10">
    <location>
        <begin position="271"/>
        <end position="293"/>
    </location>
</feature>
<comment type="function">
    <text evidence="9">Part of the ABC transporter complex hrt involved in hemin import. Responsible for the translocation of the substrate across the membrane.</text>
</comment>
<evidence type="ECO:0000259" key="11">
    <source>
        <dbReference type="Pfam" id="PF02687"/>
    </source>
</evidence>
<keyword evidence="8 10" id="KW-0472">Membrane</keyword>
<evidence type="ECO:0000256" key="3">
    <source>
        <dbReference type="ARBA" id="ARBA00011131"/>
    </source>
</evidence>
<comment type="similarity">
    <text evidence="2">Belongs to the ABC-4 integral membrane protein family. HrtB subfamily.</text>
</comment>
<comment type="subunit">
    <text evidence="3">The complex is composed of two ATP-binding proteins (HrtA), two transmembrane proteins (HrtB) and a solute-binding protein.</text>
</comment>
<keyword evidence="6 10" id="KW-0812">Transmembrane</keyword>
<dbReference type="PANTHER" id="PTHR43738">
    <property type="entry name" value="ABC TRANSPORTER, MEMBRANE PROTEIN"/>
    <property type="match status" value="1"/>
</dbReference>
<organism evidence="13 14">
    <name type="scientific">Paenibacillus ferrarius</name>
    <dbReference type="NCBI Taxonomy" id="1469647"/>
    <lineage>
        <taxon>Bacteria</taxon>
        <taxon>Bacillati</taxon>
        <taxon>Bacillota</taxon>
        <taxon>Bacilli</taxon>
        <taxon>Bacillales</taxon>
        <taxon>Paenibacillaceae</taxon>
        <taxon>Paenibacillus</taxon>
    </lineage>
</organism>
<evidence type="ECO:0000256" key="7">
    <source>
        <dbReference type="ARBA" id="ARBA00022989"/>
    </source>
</evidence>
<evidence type="ECO:0000256" key="5">
    <source>
        <dbReference type="ARBA" id="ARBA00022475"/>
    </source>
</evidence>
<evidence type="ECO:0000256" key="4">
    <source>
        <dbReference type="ARBA" id="ARBA00016962"/>
    </source>
</evidence>
<feature type="transmembrane region" description="Helical" evidence="10">
    <location>
        <begin position="314"/>
        <end position="337"/>
    </location>
</feature>
<keyword evidence="7 10" id="KW-1133">Transmembrane helix</keyword>
<evidence type="ECO:0000256" key="1">
    <source>
        <dbReference type="ARBA" id="ARBA00004651"/>
    </source>
</evidence>
<evidence type="ECO:0000259" key="12">
    <source>
        <dbReference type="Pfam" id="PF12704"/>
    </source>
</evidence>
<evidence type="ECO:0000256" key="10">
    <source>
        <dbReference type="SAM" id="Phobius"/>
    </source>
</evidence>
<protein>
    <recommendedName>
        <fullName evidence="4">Putative hemin transport system permease protein HrtB</fullName>
    </recommendedName>
</protein>
<dbReference type="Proteomes" id="UP000190626">
    <property type="component" value="Unassembled WGS sequence"/>
</dbReference>
<dbReference type="Pfam" id="PF02687">
    <property type="entry name" value="FtsX"/>
    <property type="match status" value="1"/>
</dbReference>
<dbReference type="AlphaFoldDB" id="A0A1V4HM17"/>
<reference evidence="14" key="1">
    <citation type="submission" date="2016-07" db="EMBL/GenBank/DDBJ databases">
        <authorList>
            <person name="Florea S."/>
            <person name="Webb J.S."/>
            <person name="Jaromczyk J."/>
            <person name="Schardl C.L."/>
        </authorList>
    </citation>
    <scope>NUCLEOTIDE SEQUENCE [LARGE SCALE GENOMIC DNA]</scope>
    <source>
        <strain evidence="14">CY1</strain>
    </source>
</reference>
<keyword evidence="5" id="KW-1003">Cell membrane</keyword>
<feature type="transmembrane region" description="Helical" evidence="10">
    <location>
        <begin position="368"/>
        <end position="389"/>
    </location>
</feature>
<comment type="subcellular location">
    <subcellularLocation>
        <location evidence="1">Cell membrane</location>
        <topology evidence="1">Multi-pass membrane protein</topology>
    </subcellularLocation>
</comment>
<accession>A0A1V4HM17</accession>
<feature type="domain" description="ABC3 transporter permease C-terminal" evidence="11">
    <location>
        <begin position="274"/>
        <end position="391"/>
    </location>
</feature>
<evidence type="ECO:0000313" key="14">
    <source>
        <dbReference type="Proteomes" id="UP000190626"/>
    </source>
</evidence>
<dbReference type="STRING" id="1469647.BC351_22625"/>
<evidence type="ECO:0000256" key="9">
    <source>
        <dbReference type="ARBA" id="ARBA00024973"/>
    </source>
</evidence>